<protein>
    <submittedName>
        <fullName evidence="1">Uncharacterized protein</fullName>
    </submittedName>
</protein>
<reference evidence="1" key="1">
    <citation type="submission" date="2017-08" db="EMBL/GenBank/DDBJ databases">
        <authorList>
            <person name="Polle J.E."/>
            <person name="Barry K."/>
            <person name="Cushman J."/>
            <person name="Schmutz J."/>
            <person name="Tran D."/>
            <person name="Hathwaick L.T."/>
            <person name="Yim W.C."/>
            <person name="Jenkins J."/>
            <person name="Mckie-Krisberg Z.M."/>
            <person name="Prochnik S."/>
            <person name="Lindquist E."/>
            <person name="Dockter R.B."/>
            <person name="Adam C."/>
            <person name="Molina H."/>
            <person name="Bunkerborg J."/>
            <person name="Jin E."/>
            <person name="Buchheim M."/>
            <person name="Magnuson J."/>
        </authorList>
    </citation>
    <scope>NUCLEOTIDE SEQUENCE</scope>
    <source>
        <strain evidence="1">CCAP 19/18</strain>
    </source>
</reference>
<accession>A0ABQ7H8H6</accession>
<dbReference type="EMBL" id="MU069447">
    <property type="protein sequence ID" value="KAF5843158.1"/>
    <property type="molecule type" value="Genomic_DNA"/>
</dbReference>
<dbReference type="PROSITE" id="PS51257">
    <property type="entry name" value="PROKAR_LIPOPROTEIN"/>
    <property type="match status" value="1"/>
</dbReference>
<organism evidence="1 2">
    <name type="scientific">Dunaliella salina</name>
    <name type="common">Green alga</name>
    <name type="synonym">Protococcus salinus</name>
    <dbReference type="NCBI Taxonomy" id="3046"/>
    <lineage>
        <taxon>Eukaryota</taxon>
        <taxon>Viridiplantae</taxon>
        <taxon>Chlorophyta</taxon>
        <taxon>core chlorophytes</taxon>
        <taxon>Chlorophyceae</taxon>
        <taxon>CS clade</taxon>
        <taxon>Chlamydomonadales</taxon>
        <taxon>Dunaliellaceae</taxon>
        <taxon>Dunaliella</taxon>
    </lineage>
</organism>
<keyword evidence="2" id="KW-1185">Reference proteome</keyword>
<evidence type="ECO:0000313" key="2">
    <source>
        <dbReference type="Proteomes" id="UP000815325"/>
    </source>
</evidence>
<gene>
    <name evidence="1" type="ORF">DUNSADRAFT_1585</name>
</gene>
<proteinExistence type="predicted"/>
<name>A0ABQ7H8H6_DUNSA</name>
<comment type="caution">
    <text evidence="1">The sequence shown here is derived from an EMBL/GenBank/DDBJ whole genome shotgun (WGS) entry which is preliminary data.</text>
</comment>
<dbReference type="Proteomes" id="UP000815325">
    <property type="component" value="Unassembled WGS sequence"/>
</dbReference>
<sequence>MSVFFERLVFQGVITFACIVYCAPALFINAMDVDQDYDRLVRQQREANARVLMQLDLKGSVEDLMQECLRSR</sequence>
<evidence type="ECO:0000313" key="1">
    <source>
        <dbReference type="EMBL" id="KAF5843158.1"/>
    </source>
</evidence>